<accession>A0ABW8PYS6</accession>
<organism evidence="3 4">
    <name type="scientific">Marinospirillum alkalitolerans</name>
    <dbReference type="NCBI Taxonomy" id="3123374"/>
    <lineage>
        <taxon>Bacteria</taxon>
        <taxon>Pseudomonadati</taxon>
        <taxon>Pseudomonadota</taxon>
        <taxon>Gammaproteobacteria</taxon>
        <taxon>Oceanospirillales</taxon>
        <taxon>Oceanospirillaceae</taxon>
        <taxon>Marinospirillum</taxon>
    </lineage>
</organism>
<dbReference type="InterPro" id="IPR000189">
    <property type="entry name" value="Transglyc_AS"/>
</dbReference>
<dbReference type="PANTHER" id="PTHR33734:SF22">
    <property type="entry name" value="MEMBRANE-BOUND LYTIC MUREIN TRANSGLYCOSYLASE D"/>
    <property type="match status" value="1"/>
</dbReference>
<sequence length="570" mass="64725">MPLFQSICQWFPPLHSTPSFFLRRWGRPFTAVTLGSVFLAGCSAFPLQQASQDPATSDPEYLLAQLQQQQQLFHYLKAEEANGLGQLLPLQQQADWRSWDEPSLPPYDLWDRLRANMRMDNTSHDPRVQAEINWLLRHPSYLDRVAQRANRYMFHILEEIERRDLPSELALLPIIESAYDPFAYSHGRASGMWQFIPGTGRHFGLENNWWYDGRRDVLASTDAALTYLTQLHRRFDDWHLALAAYNAGGGNVNRALRHNRQAGGNGTFWELNLPAETRAYVPKMVALARVIGDPEAYGITLSSLPNEPYFAVVPTGGQIDLALAAQMAEISINELYLLNPGYSQWATDPNGPHRLLVPIEQADVFAQALEALPAQQRMSWQRYRVASGDSLLTISRRFNTTPSMIRDANQLNGDIIRAGRELLIPIPSQGAGQYALSEDQRLQRRQNVQRNGQRVDHRVQSGDSFWLLARRHNVSVRELAAWNNMAPGDPLIAGQSLVIWSRNAQSANSPAQRSVVRRVNYQVRRGDNLASIAQRFQVSVSDIARWNNINPNRYLQPGQNLTLHVDVTRN</sequence>
<dbReference type="Pfam" id="PF01476">
    <property type="entry name" value="LysM"/>
    <property type="match status" value="3"/>
</dbReference>
<reference evidence="3 4" key="1">
    <citation type="submission" date="2024-02" db="EMBL/GenBank/DDBJ databases">
        <title>Marinospirillum sp. MEB 164 isolated from Lonar lake sediment.</title>
        <authorList>
            <person name="Joshi A."/>
            <person name="Thite S."/>
        </authorList>
    </citation>
    <scope>NUCLEOTIDE SEQUENCE [LARGE SCALE GENOMIC DNA]</scope>
    <source>
        <strain evidence="3 4">MEB164</strain>
    </source>
</reference>
<dbReference type="EMBL" id="JBANFI010000006">
    <property type="protein sequence ID" value="MFK7161431.1"/>
    <property type="molecule type" value="Genomic_DNA"/>
</dbReference>
<keyword evidence="4" id="KW-1185">Reference proteome</keyword>
<name>A0ABW8PYS6_9GAMM</name>
<gene>
    <name evidence="3" type="ORF">V6U78_10325</name>
</gene>
<dbReference type="InterPro" id="IPR018392">
    <property type="entry name" value="LysM"/>
</dbReference>
<feature type="domain" description="LysM" evidence="2">
    <location>
        <begin position="519"/>
        <end position="563"/>
    </location>
</feature>
<dbReference type="PROSITE" id="PS00922">
    <property type="entry name" value="TRANSGLYCOSYLASE"/>
    <property type="match status" value="1"/>
</dbReference>
<evidence type="ECO:0000259" key="2">
    <source>
        <dbReference type="PROSITE" id="PS51782"/>
    </source>
</evidence>
<proteinExistence type="inferred from homology"/>
<feature type="domain" description="LysM" evidence="2">
    <location>
        <begin position="455"/>
        <end position="499"/>
    </location>
</feature>
<dbReference type="SMART" id="SM00257">
    <property type="entry name" value="LysM"/>
    <property type="match status" value="3"/>
</dbReference>
<evidence type="ECO:0000313" key="4">
    <source>
        <dbReference type="Proteomes" id="UP001621714"/>
    </source>
</evidence>
<dbReference type="SUPFAM" id="SSF53955">
    <property type="entry name" value="Lysozyme-like"/>
    <property type="match status" value="1"/>
</dbReference>
<evidence type="ECO:0000313" key="3">
    <source>
        <dbReference type="EMBL" id="MFK7161431.1"/>
    </source>
</evidence>
<dbReference type="InterPro" id="IPR008258">
    <property type="entry name" value="Transglycosylase_SLT_dom_1"/>
</dbReference>
<dbReference type="Proteomes" id="UP001621714">
    <property type="component" value="Unassembled WGS sequence"/>
</dbReference>
<evidence type="ECO:0000256" key="1">
    <source>
        <dbReference type="ARBA" id="ARBA00007734"/>
    </source>
</evidence>
<dbReference type="Gene3D" id="1.10.530.10">
    <property type="match status" value="1"/>
</dbReference>
<dbReference type="PANTHER" id="PTHR33734">
    <property type="entry name" value="LYSM DOMAIN-CONTAINING GPI-ANCHORED PROTEIN 2"/>
    <property type="match status" value="1"/>
</dbReference>
<feature type="domain" description="LysM" evidence="2">
    <location>
        <begin position="381"/>
        <end position="424"/>
    </location>
</feature>
<dbReference type="CDD" id="cd16894">
    <property type="entry name" value="MltD-like"/>
    <property type="match status" value="1"/>
</dbReference>
<dbReference type="Gene3D" id="3.10.350.10">
    <property type="entry name" value="LysM domain"/>
    <property type="match status" value="3"/>
</dbReference>
<dbReference type="RefSeq" id="WP_405340237.1">
    <property type="nucleotide sequence ID" value="NZ_JBANFI010000006.1"/>
</dbReference>
<comment type="caution">
    <text evidence="3">The sequence shown here is derived from an EMBL/GenBank/DDBJ whole genome shotgun (WGS) entry which is preliminary data.</text>
</comment>
<dbReference type="InterPro" id="IPR036779">
    <property type="entry name" value="LysM_dom_sf"/>
</dbReference>
<dbReference type="CDD" id="cd00118">
    <property type="entry name" value="LysM"/>
    <property type="match status" value="3"/>
</dbReference>
<dbReference type="InterPro" id="IPR023346">
    <property type="entry name" value="Lysozyme-like_dom_sf"/>
</dbReference>
<dbReference type="Pfam" id="PF01464">
    <property type="entry name" value="SLT"/>
    <property type="match status" value="1"/>
</dbReference>
<dbReference type="PROSITE" id="PS51782">
    <property type="entry name" value="LYSM"/>
    <property type="match status" value="3"/>
</dbReference>
<comment type="similarity">
    <text evidence="1">Belongs to the transglycosylase Slt family.</text>
</comment>
<protein>
    <submittedName>
        <fullName evidence="3">LysM peptidoglycan-binding domain-containing protein</fullName>
    </submittedName>
</protein>
<dbReference type="SUPFAM" id="SSF54106">
    <property type="entry name" value="LysM domain"/>
    <property type="match status" value="3"/>
</dbReference>